<organism evidence="2 3">
    <name type="scientific">Phomopsis amygdali</name>
    <name type="common">Fusicoccum amygdali</name>
    <dbReference type="NCBI Taxonomy" id="1214568"/>
    <lineage>
        <taxon>Eukaryota</taxon>
        <taxon>Fungi</taxon>
        <taxon>Dikarya</taxon>
        <taxon>Ascomycota</taxon>
        <taxon>Pezizomycotina</taxon>
        <taxon>Sordariomycetes</taxon>
        <taxon>Sordariomycetidae</taxon>
        <taxon>Diaporthales</taxon>
        <taxon>Diaporthaceae</taxon>
        <taxon>Diaporthe</taxon>
    </lineage>
</organism>
<dbReference type="Pfam" id="PF11913">
    <property type="entry name" value="DUF3431"/>
    <property type="match status" value="1"/>
</dbReference>
<protein>
    <submittedName>
        <fullName evidence="2">Uncharacterized protein</fullName>
    </submittedName>
</protein>
<gene>
    <name evidence="2" type="ORF">N8I77_006853</name>
</gene>
<feature type="transmembrane region" description="Helical" evidence="1">
    <location>
        <begin position="12"/>
        <end position="34"/>
    </location>
</feature>
<dbReference type="EMBL" id="JAUJFL010000003">
    <property type="protein sequence ID" value="KAK2608229.1"/>
    <property type="molecule type" value="Genomic_DNA"/>
</dbReference>
<proteinExistence type="predicted"/>
<dbReference type="Proteomes" id="UP001265746">
    <property type="component" value="Unassembled WGS sequence"/>
</dbReference>
<evidence type="ECO:0000313" key="3">
    <source>
        <dbReference type="Proteomes" id="UP001265746"/>
    </source>
</evidence>
<reference evidence="2" key="1">
    <citation type="submission" date="2023-06" db="EMBL/GenBank/DDBJ databases">
        <authorList>
            <person name="Noh H."/>
        </authorList>
    </citation>
    <scope>NUCLEOTIDE SEQUENCE</scope>
    <source>
        <strain evidence="2">DUCC20226</strain>
    </source>
</reference>
<dbReference type="PANTHER" id="PTHR37490:SF2">
    <property type="match status" value="1"/>
</dbReference>
<keyword evidence="3" id="KW-1185">Reference proteome</keyword>
<comment type="caution">
    <text evidence="2">The sequence shown here is derived from an EMBL/GenBank/DDBJ whole genome shotgun (WGS) entry which is preliminary data.</text>
</comment>
<sequence>MGLYRRRQLRAALSLLLYPFAFAILLTFIVKLLFGRQTPSPSPVTTTPSSPQPSTISKALVVASTTKDDTAWLSEVPSSLNWTLKHYRVDAPLSPRLSVPSNRGNEAMVYLTYIIDNYDNLPDVIFFHHAHATAWHQKLSSVEEVSRLRPEYILKAGYASARCLPGCENVVKLEGGEPADWADFPQLSRKEHLVTVLDAFLEPGRFPEEAAVPAQLAAPCCAQFAVSRARVLRRDQEWWVKLREWLIEVPLPSMNSGRLMEHLWHVFFGMEPVYCPSLEACQCHVFGVGDDCESYFEQEKYM</sequence>
<accession>A0AAD9W506</accession>
<keyword evidence="1" id="KW-0812">Transmembrane</keyword>
<keyword evidence="1" id="KW-0472">Membrane</keyword>
<name>A0AAD9W506_PHOAM</name>
<evidence type="ECO:0000256" key="1">
    <source>
        <dbReference type="SAM" id="Phobius"/>
    </source>
</evidence>
<keyword evidence="1" id="KW-1133">Transmembrane helix</keyword>
<evidence type="ECO:0000313" key="2">
    <source>
        <dbReference type="EMBL" id="KAK2608229.1"/>
    </source>
</evidence>
<dbReference type="InterPro" id="IPR021838">
    <property type="entry name" value="DUF3431"/>
</dbReference>
<dbReference type="AlphaFoldDB" id="A0AAD9W506"/>
<dbReference type="PANTHER" id="PTHR37490">
    <property type="entry name" value="EXPRESSED PROTEIN"/>
    <property type="match status" value="1"/>
</dbReference>